<dbReference type="AlphaFoldDB" id="C9S8H3"/>
<evidence type="ECO:0000313" key="2">
    <source>
        <dbReference type="Proteomes" id="UP000008698"/>
    </source>
</evidence>
<dbReference type="STRING" id="526221.C9S8H3"/>
<accession>C9S8H3</accession>
<dbReference type="GeneID" id="9528463"/>
<dbReference type="KEGG" id="val:VDBG_00041"/>
<proteinExistence type="predicted"/>
<gene>
    <name evidence="1" type="ORF">VDBG_00041</name>
</gene>
<organism evidence="2">
    <name type="scientific">Verticillium alfalfae (strain VaMs.102 / ATCC MYA-4576 / FGSC 10136)</name>
    <name type="common">Verticillium wilt of alfalfa</name>
    <name type="synonym">Verticillium albo-atrum</name>
    <dbReference type="NCBI Taxonomy" id="526221"/>
    <lineage>
        <taxon>Eukaryota</taxon>
        <taxon>Fungi</taxon>
        <taxon>Dikarya</taxon>
        <taxon>Ascomycota</taxon>
        <taxon>Pezizomycotina</taxon>
        <taxon>Sordariomycetes</taxon>
        <taxon>Hypocreomycetidae</taxon>
        <taxon>Glomerellales</taxon>
        <taxon>Plectosphaerellaceae</taxon>
        <taxon>Verticillium</taxon>
    </lineage>
</organism>
<dbReference type="Pfam" id="PF05132">
    <property type="entry name" value="RNA_pol_Rpc4"/>
    <property type="match status" value="1"/>
</dbReference>
<reference evidence="2" key="1">
    <citation type="journal article" date="2011" name="PLoS Pathog.">
        <title>Comparative genomics yields insights into niche adaptation of plant vascular wilt pathogens.</title>
        <authorList>
            <person name="Klosterman S.J."/>
            <person name="Subbarao K.V."/>
            <person name="Kang S."/>
            <person name="Veronese P."/>
            <person name="Gold S.E."/>
            <person name="Thomma B.P.H.J."/>
            <person name="Chen Z."/>
            <person name="Henrissat B."/>
            <person name="Lee Y.-H."/>
            <person name="Park J."/>
            <person name="Garcia-Pedrajas M.D."/>
            <person name="Barbara D.J."/>
            <person name="Anchieta A."/>
            <person name="de Jonge R."/>
            <person name="Santhanam P."/>
            <person name="Maruthachalam K."/>
            <person name="Atallah Z."/>
            <person name="Amyotte S.G."/>
            <person name="Paz Z."/>
            <person name="Inderbitzin P."/>
            <person name="Hayes R.J."/>
            <person name="Heiman D.I."/>
            <person name="Young S."/>
            <person name="Zeng Q."/>
            <person name="Engels R."/>
            <person name="Galagan J."/>
            <person name="Cuomo C.A."/>
            <person name="Dobinson K.F."/>
            <person name="Ma L.-J."/>
        </authorList>
    </citation>
    <scope>NUCLEOTIDE SEQUENCE [LARGE SCALE GENOMIC DNA]</scope>
    <source>
        <strain evidence="2">VaMs.102 / ATCC MYA-4576 / FGSC 10136</strain>
    </source>
</reference>
<dbReference type="eggNOG" id="KOG3122">
    <property type="taxonomic scope" value="Eukaryota"/>
</dbReference>
<sequence length="151" mass="17197">MNVRQSGSRFDWGGCTLEAWSGAGMNFLTTAVIIEEADEKAKNAEHGGDDYGMGKIMGRFVLAPRWSDEEEWVVNPEDLKIDEWQIIQRLAGLGCFSIRSSKRNGRKYTLPLFSTGSNHMKPGRELANMIELVTPLYWFIGARKRDRLRIQ</sequence>
<dbReference type="RefSeq" id="XP_003008360.1">
    <property type="nucleotide sequence ID" value="XM_003008314.1"/>
</dbReference>
<name>C9S8H3_VERA1</name>
<keyword evidence="2" id="KW-1185">Reference proteome</keyword>
<dbReference type="GO" id="GO:0003677">
    <property type="term" value="F:DNA binding"/>
    <property type="evidence" value="ECO:0007669"/>
    <property type="project" value="InterPro"/>
</dbReference>
<dbReference type="Proteomes" id="UP000008698">
    <property type="component" value="Unassembled WGS sequence"/>
</dbReference>
<dbReference type="InterPro" id="IPR007811">
    <property type="entry name" value="RPC4"/>
</dbReference>
<evidence type="ECO:0000313" key="1">
    <source>
        <dbReference type="EMBL" id="EEY13934.1"/>
    </source>
</evidence>
<dbReference type="GO" id="GO:0005666">
    <property type="term" value="C:RNA polymerase III complex"/>
    <property type="evidence" value="ECO:0007669"/>
    <property type="project" value="InterPro"/>
</dbReference>
<protein>
    <submittedName>
        <fullName evidence="1">Predicted protein</fullName>
    </submittedName>
</protein>
<dbReference type="HOGENOM" id="CLU_1732872_0_0_1"/>
<dbReference type="OrthoDB" id="5836119at2759"/>
<dbReference type="GO" id="GO:0006383">
    <property type="term" value="P:transcription by RNA polymerase III"/>
    <property type="evidence" value="ECO:0007669"/>
    <property type="project" value="InterPro"/>
</dbReference>
<dbReference type="EMBL" id="DS985214">
    <property type="protein sequence ID" value="EEY13934.1"/>
    <property type="molecule type" value="Genomic_DNA"/>
</dbReference>